<comment type="caution">
    <text evidence="1">The sequence shown here is derived from an EMBL/GenBank/DDBJ whole genome shotgun (WGS) entry which is preliminary data.</text>
</comment>
<evidence type="ECO:0008006" key="3">
    <source>
        <dbReference type="Google" id="ProtNLM"/>
    </source>
</evidence>
<keyword evidence="2" id="KW-1185">Reference proteome</keyword>
<dbReference type="EMBL" id="SHKV01000001">
    <property type="protein sequence ID" value="RZU30466.1"/>
    <property type="molecule type" value="Genomic_DNA"/>
</dbReference>
<reference evidence="1 2" key="1">
    <citation type="submission" date="2019-02" db="EMBL/GenBank/DDBJ databases">
        <title>Sequencing the genomes of 1000 actinobacteria strains.</title>
        <authorList>
            <person name="Klenk H.-P."/>
        </authorList>
    </citation>
    <scope>NUCLEOTIDE SEQUENCE [LARGE SCALE GENOMIC DNA]</scope>
    <source>
        <strain evidence="1 2">DSM 44509</strain>
    </source>
</reference>
<dbReference type="RefSeq" id="WP_104529764.1">
    <property type="nucleotide sequence ID" value="NZ_POQT01000033.1"/>
</dbReference>
<proteinExistence type="predicted"/>
<dbReference type="OrthoDB" id="5124197at2"/>
<dbReference type="Proteomes" id="UP000292507">
    <property type="component" value="Unassembled WGS sequence"/>
</dbReference>
<name>A0A4V2G1S9_9ACTN</name>
<gene>
    <name evidence="1" type="ORF">BKA19_0082</name>
</gene>
<evidence type="ECO:0000313" key="2">
    <source>
        <dbReference type="Proteomes" id="UP000292507"/>
    </source>
</evidence>
<sequence length="71" mass="7675">MPATSPSERARESWARTPDRAARLAPALTARKVYAAERYIQRLIDSAPPLSDEQRARLAALLAPTNTGSAA</sequence>
<accession>A0A4V2G1S9</accession>
<dbReference type="AlphaFoldDB" id="A0A4V2G1S9"/>
<protein>
    <recommendedName>
        <fullName evidence="3">PhiRv1 phage protein</fullName>
    </recommendedName>
</protein>
<evidence type="ECO:0000313" key="1">
    <source>
        <dbReference type="EMBL" id="RZU30466.1"/>
    </source>
</evidence>
<organism evidence="1 2">
    <name type="scientific">Blastococcus saxobsidens</name>
    <dbReference type="NCBI Taxonomy" id="138336"/>
    <lineage>
        <taxon>Bacteria</taxon>
        <taxon>Bacillati</taxon>
        <taxon>Actinomycetota</taxon>
        <taxon>Actinomycetes</taxon>
        <taxon>Geodermatophilales</taxon>
        <taxon>Geodermatophilaceae</taxon>
        <taxon>Blastococcus</taxon>
    </lineage>
</organism>